<protein>
    <submittedName>
        <fullName evidence="2">Uncharacterized protein</fullName>
    </submittedName>
</protein>
<keyword evidence="1" id="KW-0472">Membrane</keyword>
<keyword evidence="1" id="KW-1133">Transmembrane helix</keyword>
<evidence type="ECO:0000256" key="1">
    <source>
        <dbReference type="SAM" id="Phobius"/>
    </source>
</evidence>
<evidence type="ECO:0000313" key="2">
    <source>
        <dbReference type="EMBL" id="KKN55971.1"/>
    </source>
</evidence>
<dbReference type="AlphaFoldDB" id="A0A0F9U3S9"/>
<reference evidence="2" key="1">
    <citation type="journal article" date="2015" name="Nature">
        <title>Complex archaea that bridge the gap between prokaryotes and eukaryotes.</title>
        <authorList>
            <person name="Spang A."/>
            <person name="Saw J.H."/>
            <person name="Jorgensen S.L."/>
            <person name="Zaremba-Niedzwiedzka K."/>
            <person name="Martijn J."/>
            <person name="Lind A.E."/>
            <person name="van Eijk R."/>
            <person name="Schleper C."/>
            <person name="Guy L."/>
            <person name="Ettema T.J."/>
        </authorList>
    </citation>
    <scope>NUCLEOTIDE SEQUENCE</scope>
</reference>
<name>A0A0F9U3S9_9ZZZZ</name>
<comment type="caution">
    <text evidence="2">The sequence shown here is derived from an EMBL/GenBank/DDBJ whole genome shotgun (WGS) entry which is preliminary data.</text>
</comment>
<feature type="transmembrane region" description="Helical" evidence="1">
    <location>
        <begin position="79"/>
        <end position="102"/>
    </location>
</feature>
<feature type="transmembrane region" description="Helical" evidence="1">
    <location>
        <begin position="42"/>
        <end position="59"/>
    </location>
</feature>
<accession>A0A0F9U3S9</accession>
<sequence length="111" mass="13141">MTLNTTIDFSNLLNHNTFGTTSIQECRDWCVQEHFIINFWHIKFLTTALIILLITHYVIEYKDFLYEKTPKLIWLWGMIIRQGAMTSALLIIAFLVWNLHLLGKIDLPFLK</sequence>
<keyword evidence="1" id="KW-0812">Transmembrane</keyword>
<proteinExistence type="predicted"/>
<gene>
    <name evidence="2" type="ORF">LCGC14_0577130</name>
</gene>
<organism evidence="2">
    <name type="scientific">marine sediment metagenome</name>
    <dbReference type="NCBI Taxonomy" id="412755"/>
    <lineage>
        <taxon>unclassified sequences</taxon>
        <taxon>metagenomes</taxon>
        <taxon>ecological metagenomes</taxon>
    </lineage>
</organism>
<dbReference type="EMBL" id="LAZR01000864">
    <property type="protein sequence ID" value="KKN55971.1"/>
    <property type="molecule type" value="Genomic_DNA"/>
</dbReference>